<dbReference type="Gene3D" id="3.40.50.720">
    <property type="entry name" value="NAD(P)-binding Rossmann-like Domain"/>
    <property type="match status" value="1"/>
</dbReference>
<dbReference type="PRINTS" id="PR00081">
    <property type="entry name" value="GDHRDH"/>
</dbReference>
<comment type="similarity">
    <text evidence="1">Belongs to the short-chain dehydrogenases/reductases (SDR) family.</text>
</comment>
<dbReference type="SUPFAM" id="SSF51735">
    <property type="entry name" value="NAD(P)-binding Rossmann-fold domains"/>
    <property type="match status" value="1"/>
</dbReference>
<dbReference type="InterPro" id="IPR002347">
    <property type="entry name" value="SDR_fam"/>
</dbReference>
<name>A0A6J7HAQ0_9ZZZZ</name>
<reference evidence="3" key="1">
    <citation type="submission" date="2020-05" db="EMBL/GenBank/DDBJ databases">
        <authorList>
            <person name="Chiriac C."/>
            <person name="Salcher M."/>
            <person name="Ghai R."/>
            <person name="Kavagutti S V."/>
        </authorList>
    </citation>
    <scope>NUCLEOTIDE SEQUENCE</scope>
</reference>
<dbReference type="PIRSF" id="PIRSF000126">
    <property type="entry name" value="11-beta-HSD1"/>
    <property type="match status" value="1"/>
</dbReference>
<proteinExistence type="inferred from homology"/>
<dbReference type="Pfam" id="PF00106">
    <property type="entry name" value="adh_short"/>
    <property type="match status" value="1"/>
</dbReference>
<dbReference type="PANTHER" id="PTHR43899:SF13">
    <property type="entry name" value="RH59310P"/>
    <property type="match status" value="1"/>
</dbReference>
<evidence type="ECO:0000256" key="1">
    <source>
        <dbReference type="ARBA" id="ARBA00006484"/>
    </source>
</evidence>
<sequence>MRPGSLRSSYGPWAVVAGASEGLGAAFVRRLAADGLNVVAIARREEPLRALAAQVAAEHGVEVRAVALDLARSDLPEALAVAVEGLEVGLGIYNAAASFVAPLLARPPADVQQVVDVNVRGPLHFVHALAPAMVARGRGGLVLMSSLAGNQGSPRLAAYAASKAFTTSLGESLWAELRPEGVDVVTCCAGAIRTPGYAKALTKDAPGTLDPDDVAQAALGALGHGPLVTPGATNRLATVIMRRVLPRRAAIAIMGRSLAGLEPE</sequence>
<dbReference type="GO" id="GO:0016491">
    <property type="term" value="F:oxidoreductase activity"/>
    <property type="evidence" value="ECO:0007669"/>
    <property type="project" value="UniProtKB-KW"/>
</dbReference>
<evidence type="ECO:0000256" key="2">
    <source>
        <dbReference type="ARBA" id="ARBA00023002"/>
    </source>
</evidence>
<dbReference type="AlphaFoldDB" id="A0A6J7HAQ0"/>
<organism evidence="3">
    <name type="scientific">freshwater metagenome</name>
    <dbReference type="NCBI Taxonomy" id="449393"/>
    <lineage>
        <taxon>unclassified sequences</taxon>
        <taxon>metagenomes</taxon>
        <taxon>ecological metagenomes</taxon>
    </lineage>
</organism>
<evidence type="ECO:0000313" key="3">
    <source>
        <dbReference type="EMBL" id="CAB4916694.1"/>
    </source>
</evidence>
<accession>A0A6J7HAQ0</accession>
<gene>
    <name evidence="3" type="ORF">UFOPK3674_00288</name>
</gene>
<keyword evidence="2" id="KW-0560">Oxidoreductase</keyword>
<protein>
    <submittedName>
        <fullName evidence="3">Unannotated protein</fullName>
    </submittedName>
</protein>
<dbReference type="EMBL" id="CAFBMX010000001">
    <property type="protein sequence ID" value="CAB4916694.1"/>
    <property type="molecule type" value="Genomic_DNA"/>
</dbReference>
<dbReference type="InterPro" id="IPR051019">
    <property type="entry name" value="VLCFA-Steroid_DH"/>
</dbReference>
<dbReference type="PANTHER" id="PTHR43899">
    <property type="entry name" value="RH59310P"/>
    <property type="match status" value="1"/>
</dbReference>
<dbReference type="InterPro" id="IPR036291">
    <property type="entry name" value="NAD(P)-bd_dom_sf"/>
</dbReference>